<dbReference type="AlphaFoldDB" id="E9GPC0"/>
<organism evidence="1 2">
    <name type="scientific">Daphnia pulex</name>
    <name type="common">Water flea</name>
    <dbReference type="NCBI Taxonomy" id="6669"/>
    <lineage>
        <taxon>Eukaryota</taxon>
        <taxon>Metazoa</taxon>
        <taxon>Ecdysozoa</taxon>
        <taxon>Arthropoda</taxon>
        <taxon>Crustacea</taxon>
        <taxon>Branchiopoda</taxon>
        <taxon>Diplostraca</taxon>
        <taxon>Cladocera</taxon>
        <taxon>Anomopoda</taxon>
        <taxon>Daphniidae</taxon>
        <taxon>Daphnia</taxon>
    </lineage>
</organism>
<dbReference type="PhylomeDB" id="E9GPC0"/>
<dbReference type="EMBL" id="GL732556">
    <property type="protein sequence ID" value="EFX78707.1"/>
    <property type="molecule type" value="Genomic_DNA"/>
</dbReference>
<dbReference type="KEGG" id="dpx:DAPPUDRAFT_105073"/>
<dbReference type="InParanoid" id="E9GPC0"/>
<dbReference type="OrthoDB" id="10069396at2759"/>
<dbReference type="Proteomes" id="UP000000305">
    <property type="component" value="Unassembled WGS sequence"/>
</dbReference>
<name>E9GPC0_DAPPU</name>
<gene>
    <name evidence="1" type="ORF">DAPPUDRAFT_105073</name>
</gene>
<accession>E9GPC0</accession>
<dbReference type="OMA" id="HLANHAC"/>
<evidence type="ECO:0000313" key="2">
    <source>
        <dbReference type="Proteomes" id="UP000000305"/>
    </source>
</evidence>
<reference evidence="1 2" key="1">
    <citation type="journal article" date="2011" name="Science">
        <title>The ecoresponsive genome of Daphnia pulex.</title>
        <authorList>
            <person name="Colbourne J.K."/>
            <person name="Pfrender M.E."/>
            <person name="Gilbert D."/>
            <person name="Thomas W.K."/>
            <person name="Tucker A."/>
            <person name="Oakley T.H."/>
            <person name="Tokishita S."/>
            <person name="Aerts A."/>
            <person name="Arnold G.J."/>
            <person name="Basu M.K."/>
            <person name="Bauer D.J."/>
            <person name="Caceres C.E."/>
            <person name="Carmel L."/>
            <person name="Casola C."/>
            <person name="Choi J.H."/>
            <person name="Detter J.C."/>
            <person name="Dong Q."/>
            <person name="Dusheyko S."/>
            <person name="Eads B.D."/>
            <person name="Frohlich T."/>
            <person name="Geiler-Samerotte K.A."/>
            <person name="Gerlach D."/>
            <person name="Hatcher P."/>
            <person name="Jogdeo S."/>
            <person name="Krijgsveld J."/>
            <person name="Kriventseva E.V."/>
            <person name="Kultz D."/>
            <person name="Laforsch C."/>
            <person name="Lindquist E."/>
            <person name="Lopez J."/>
            <person name="Manak J.R."/>
            <person name="Muller J."/>
            <person name="Pangilinan J."/>
            <person name="Patwardhan R.P."/>
            <person name="Pitluck S."/>
            <person name="Pritham E.J."/>
            <person name="Rechtsteiner A."/>
            <person name="Rho M."/>
            <person name="Rogozin I.B."/>
            <person name="Sakarya O."/>
            <person name="Salamov A."/>
            <person name="Schaack S."/>
            <person name="Shapiro H."/>
            <person name="Shiga Y."/>
            <person name="Skalitzky C."/>
            <person name="Smith Z."/>
            <person name="Souvorov A."/>
            <person name="Sung W."/>
            <person name="Tang Z."/>
            <person name="Tsuchiya D."/>
            <person name="Tu H."/>
            <person name="Vos H."/>
            <person name="Wang M."/>
            <person name="Wolf Y.I."/>
            <person name="Yamagata H."/>
            <person name="Yamada T."/>
            <person name="Ye Y."/>
            <person name="Shaw J.R."/>
            <person name="Andrews J."/>
            <person name="Crease T.J."/>
            <person name="Tang H."/>
            <person name="Lucas S.M."/>
            <person name="Robertson H.M."/>
            <person name="Bork P."/>
            <person name="Koonin E.V."/>
            <person name="Zdobnov E.M."/>
            <person name="Grigoriev I.V."/>
            <person name="Lynch M."/>
            <person name="Boore J.L."/>
        </authorList>
    </citation>
    <scope>NUCLEOTIDE SEQUENCE [LARGE SCALE GENOMIC DNA]</scope>
</reference>
<proteinExistence type="predicted"/>
<dbReference type="HOGENOM" id="CLU_1769931_0_0_1"/>
<evidence type="ECO:0000313" key="1">
    <source>
        <dbReference type="EMBL" id="EFX78707.1"/>
    </source>
</evidence>
<sequence length="138" mass="16294">MKGILYEEPAKRLFDNYNDNVRTTNDVEGWHTHLANHACLKISSRGLNLYTLLEVLYDDAIKVDMYTRMLEEGHILRKERKTFRVKVAKLFSFWNDYSNSVISTEELLEKCAEIYTNFNASKFVKTVDDFRLLELETE</sequence>
<protein>
    <submittedName>
        <fullName evidence="1">Uncharacterized protein</fullName>
    </submittedName>
</protein>
<keyword evidence="2" id="KW-1185">Reference proteome</keyword>